<dbReference type="Pfam" id="PF13360">
    <property type="entry name" value="PQQ_2"/>
    <property type="match status" value="3"/>
</dbReference>
<keyword evidence="1" id="KW-0732">Signal</keyword>
<evidence type="ECO:0000259" key="2">
    <source>
        <dbReference type="Pfam" id="PF13360"/>
    </source>
</evidence>
<comment type="caution">
    <text evidence="3">The sequence shown here is derived from an EMBL/GenBank/DDBJ whole genome shotgun (WGS) entry which is preliminary data.</text>
</comment>
<dbReference type="SUPFAM" id="SSF50998">
    <property type="entry name" value="Quinoprotein alcohol dehydrogenase-like"/>
    <property type="match status" value="1"/>
</dbReference>
<dbReference type="InterPro" id="IPR015943">
    <property type="entry name" value="WD40/YVTN_repeat-like_dom_sf"/>
</dbReference>
<dbReference type="InterPro" id="IPR018391">
    <property type="entry name" value="PQQ_b-propeller_rpt"/>
</dbReference>
<evidence type="ECO:0000313" key="3">
    <source>
        <dbReference type="EMBL" id="MDX6191890.1"/>
    </source>
</evidence>
<dbReference type="InterPro" id="IPR011047">
    <property type="entry name" value="Quinoprotein_ADH-like_sf"/>
</dbReference>
<feature type="domain" description="Pyrrolo-quinoline quinone repeat" evidence="2">
    <location>
        <begin position="51"/>
        <end position="140"/>
    </location>
</feature>
<keyword evidence="4" id="KW-1185">Reference proteome</keyword>
<feature type="domain" description="Pyrrolo-quinoline quinone repeat" evidence="2">
    <location>
        <begin position="168"/>
        <end position="248"/>
    </location>
</feature>
<feature type="signal peptide" evidence="1">
    <location>
        <begin position="1"/>
        <end position="26"/>
    </location>
</feature>
<reference evidence="3 4" key="1">
    <citation type="submission" date="2023-11" db="EMBL/GenBank/DDBJ databases">
        <title>Unpublished Manusciprt.</title>
        <authorList>
            <person name="Saticioglu I.B."/>
            <person name="Ay H."/>
            <person name="Ajmi N."/>
            <person name="Altun S."/>
            <person name="Duman M."/>
        </authorList>
    </citation>
    <scope>NUCLEOTIDE SEQUENCE [LARGE SCALE GENOMIC DNA]</scope>
    <source>
        <strain evidence="3 4">Fl-318</strain>
    </source>
</reference>
<protein>
    <submittedName>
        <fullName evidence="3">PQQ-binding-like beta-propeller repeat protein</fullName>
    </submittedName>
</protein>
<feature type="domain" description="Pyrrolo-quinoline quinone repeat" evidence="2">
    <location>
        <begin position="256"/>
        <end position="448"/>
    </location>
</feature>
<dbReference type="SMART" id="SM00564">
    <property type="entry name" value="PQQ"/>
    <property type="match status" value="8"/>
</dbReference>
<dbReference type="PANTHER" id="PTHR34512:SF30">
    <property type="entry name" value="OUTER MEMBRANE PROTEIN ASSEMBLY FACTOR BAMB"/>
    <property type="match status" value="1"/>
</dbReference>
<dbReference type="Proteomes" id="UP001273350">
    <property type="component" value="Unassembled WGS sequence"/>
</dbReference>
<dbReference type="RefSeq" id="WP_230002399.1">
    <property type="nucleotide sequence ID" value="NZ_CP087134.1"/>
</dbReference>
<proteinExistence type="predicted"/>
<gene>
    <name evidence="3" type="ORF">SGQ83_21230</name>
</gene>
<dbReference type="EMBL" id="JAWXVI010000013">
    <property type="protein sequence ID" value="MDX6191890.1"/>
    <property type="molecule type" value="Genomic_DNA"/>
</dbReference>
<dbReference type="Gene3D" id="2.40.128.630">
    <property type="match status" value="1"/>
</dbReference>
<dbReference type="PANTHER" id="PTHR34512">
    <property type="entry name" value="CELL SURFACE PROTEIN"/>
    <property type="match status" value="1"/>
</dbReference>
<evidence type="ECO:0000256" key="1">
    <source>
        <dbReference type="SAM" id="SignalP"/>
    </source>
</evidence>
<dbReference type="Gene3D" id="2.130.10.10">
    <property type="entry name" value="YVTN repeat-like/Quinoprotein amine dehydrogenase"/>
    <property type="match status" value="2"/>
</dbReference>
<sequence length="450" mass="50535">MQKKIMTQTFRFILFSFFLISTSVFSQKTNSPILNSFSDRVFKGEGYQPIGDLKWKFKTEGKIFSSPITKNGIVYVGSEDGNFYALDEKTGKEKWKFKTNGAVHSSPSIYENTIYFGSFDGYYYAVNLTTGKQLWKFKTAGEHWYQEMGILGLKPHDMVMDELWDFYLSSPVVYKNNKSTLVIFGSSDGNVYAVDAKKGNLNWKFKTNAAVHSTPVINKNTLYIGSWDADLYALNCDTGKEKWKFETQKKVGFKGIQSSVAVANGMVYLSARDPYIFAVDAETGKLEWKYDAENSWILSTAVILNNILYVGTSDTYALLALDSKTGKELSRFETKGYVYGTPAIAGNTAYFGDFTGNFFALNLLSSGKEFSSISTESRKENAAKILKDDKLDAVYAAKGADLSLYSENKKVMDEFYKLGSIVSSPFISNKTVYFGSADGYLYAYHLQKSK</sequence>
<dbReference type="InterPro" id="IPR002372">
    <property type="entry name" value="PQQ_rpt_dom"/>
</dbReference>
<name>A0ABU4RK82_9FLAO</name>
<organism evidence="3 4">
    <name type="scientific">Flavobacterium cupriresistens</name>
    <dbReference type="NCBI Taxonomy" id="2893885"/>
    <lineage>
        <taxon>Bacteria</taxon>
        <taxon>Pseudomonadati</taxon>
        <taxon>Bacteroidota</taxon>
        <taxon>Flavobacteriia</taxon>
        <taxon>Flavobacteriales</taxon>
        <taxon>Flavobacteriaceae</taxon>
        <taxon>Flavobacterium</taxon>
    </lineage>
</organism>
<evidence type="ECO:0000313" key="4">
    <source>
        <dbReference type="Proteomes" id="UP001273350"/>
    </source>
</evidence>
<accession>A0ABU4RK82</accession>
<feature type="chain" id="PRO_5046668376" evidence="1">
    <location>
        <begin position="27"/>
        <end position="450"/>
    </location>
</feature>